<reference evidence="1 2" key="1">
    <citation type="submission" date="2021-06" db="EMBL/GenBank/DDBJ databases">
        <authorList>
            <person name="Palmer J.M."/>
        </authorList>
    </citation>
    <scope>NUCLEOTIDE SEQUENCE [LARGE SCALE GENOMIC DNA]</scope>
    <source>
        <strain evidence="2">if_2019</strain>
        <tissue evidence="1">Muscle</tissue>
    </source>
</reference>
<dbReference type="Proteomes" id="UP001482620">
    <property type="component" value="Unassembled WGS sequence"/>
</dbReference>
<accession>A0ABV0SRM8</accession>
<feature type="non-terminal residue" evidence="1">
    <location>
        <position position="66"/>
    </location>
</feature>
<gene>
    <name evidence="1" type="ORF">ILYODFUR_033567</name>
</gene>
<proteinExistence type="predicted"/>
<evidence type="ECO:0000313" key="1">
    <source>
        <dbReference type="EMBL" id="MEQ2223126.1"/>
    </source>
</evidence>
<comment type="caution">
    <text evidence="1">The sequence shown here is derived from an EMBL/GenBank/DDBJ whole genome shotgun (WGS) entry which is preliminary data.</text>
</comment>
<sequence>AITRKQRRGKVKAVHYNDTPIPHMRLYLFEGNFWFPRLLQNLTTDSDGFATFSFSTDTFTGDIDLS</sequence>
<evidence type="ECO:0000313" key="2">
    <source>
        <dbReference type="Proteomes" id="UP001482620"/>
    </source>
</evidence>
<protein>
    <submittedName>
        <fullName evidence="1">Uncharacterized protein</fullName>
    </submittedName>
</protein>
<dbReference type="EMBL" id="JAHRIQ010005757">
    <property type="protein sequence ID" value="MEQ2223126.1"/>
    <property type="molecule type" value="Genomic_DNA"/>
</dbReference>
<keyword evidence="2" id="KW-1185">Reference proteome</keyword>
<feature type="non-terminal residue" evidence="1">
    <location>
        <position position="1"/>
    </location>
</feature>
<organism evidence="1 2">
    <name type="scientific">Ilyodon furcidens</name>
    <name type="common">goldbreast splitfin</name>
    <dbReference type="NCBI Taxonomy" id="33524"/>
    <lineage>
        <taxon>Eukaryota</taxon>
        <taxon>Metazoa</taxon>
        <taxon>Chordata</taxon>
        <taxon>Craniata</taxon>
        <taxon>Vertebrata</taxon>
        <taxon>Euteleostomi</taxon>
        <taxon>Actinopterygii</taxon>
        <taxon>Neopterygii</taxon>
        <taxon>Teleostei</taxon>
        <taxon>Neoteleostei</taxon>
        <taxon>Acanthomorphata</taxon>
        <taxon>Ovalentaria</taxon>
        <taxon>Atherinomorphae</taxon>
        <taxon>Cyprinodontiformes</taxon>
        <taxon>Goodeidae</taxon>
        <taxon>Ilyodon</taxon>
    </lineage>
</organism>
<name>A0ABV0SRM8_9TELE</name>